<dbReference type="PANTHER" id="PTHR13847:SF281">
    <property type="entry name" value="FAD DEPENDENT OXIDOREDUCTASE DOMAIN-CONTAINING PROTEIN"/>
    <property type="match status" value="1"/>
</dbReference>
<dbReference type="InterPro" id="IPR036188">
    <property type="entry name" value="FAD/NAD-bd_sf"/>
</dbReference>
<protein>
    <submittedName>
        <fullName evidence="2">FAD-dependent oxidoreductase</fullName>
    </submittedName>
</protein>
<dbReference type="Gene3D" id="3.50.50.60">
    <property type="entry name" value="FAD/NAD(P)-binding domain"/>
    <property type="match status" value="1"/>
</dbReference>
<proteinExistence type="predicted"/>
<dbReference type="RefSeq" id="WP_164261946.1">
    <property type="nucleotide sequence ID" value="NZ_JAAGLK010000392.1"/>
</dbReference>
<dbReference type="GO" id="GO:0005737">
    <property type="term" value="C:cytoplasm"/>
    <property type="evidence" value="ECO:0007669"/>
    <property type="project" value="TreeGrafter"/>
</dbReference>
<name>A0A6G3T4V4_STRAQ</name>
<reference evidence="2" key="1">
    <citation type="submission" date="2020-01" db="EMBL/GenBank/DDBJ databases">
        <title>Insect and environment-associated Actinomycetes.</title>
        <authorList>
            <person name="Currrie C."/>
            <person name="Chevrette M."/>
            <person name="Carlson C."/>
            <person name="Stubbendieck R."/>
            <person name="Wendt-Pienkowski E."/>
        </authorList>
    </citation>
    <scope>NUCLEOTIDE SEQUENCE</scope>
    <source>
        <strain evidence="2">SID505</strain>
    </source>
</reference>
<dbReference type="Gene3D" id="3.30.9.10">
    <property type="entry name" value="D-Amino Acid Oxidase, subunit A, domain 2"/>
    <property type="match status" value="1"/>
</dbReference>
<dbReference type="Pfam" id="PF01266">
    <property type="entry name" value="DAO"/>
    <property type="match status" value="1"/>
</dbReference>
<evidence type="ECO:0000313" key="2">
    <source>
        <dbReference type="EMBL" id="NEB90022.1"/>
    </source>
</evidence>
<dbReference type="PANTHER" id="PTHR13847">
    <property type="entry name" value="SARCOSINE DEHYDROGENASE-RELATED"/>
    <property type="match status" value="1"/>
</dbReference>
<dbReference type="EMBL" id="JAAGMK010001086">
    <property type="protein sequence ID" value="NEB90022.1"/>
    <property type="molecule type" value="Genomic_DNA"/>
</dbReference>
<sequence>MAPGAMSTAAAQSIAGAKPVSYWLDDPAKPDALPALTGDEHTDLLVIGGGYSGLWTALIAKERDPDRDVVLIEGHEVGWAASGRNGGFCAASLTHGLANGVERWPDDIAKLEELGERNLDAIEAAVARYGIDCEFERTGEIDVATEPHQLRELREWHEEIVGLGITGVDFLDRDALRAEVDSPTFLGGLWDRRGVAMLHPAKLAWGLKRACLELGVRIHEHTRGLDLVRSGSGMAVRTPYGRVFARRVALGTNIFPSLVKRIRPYTVPVYDYALMTEPLTPEQLASIGWKGRQGLGDSANQFHYFRLSADNRILWGGYDAIYPYGGRLSADLDQRPETFLKLAEQFFTCFPQLSGLNFSHAWGGAIDTCSRFTAFFGTAHQGRVAYAAGFTGLGVGSTRFGADVMLDLLSGEETERTRLDMVRSKPMPFPPEPFAWAGIEITKRSLAHADSNGGHRNLWLRTMDKLGLGFDS</sequence>
<accession>A0A6G3T4V4</accession>
<gene>
    <name evidence="2" type="ORF">G3I43_38620</name>
</gene>
<feature type="domain" description="FAD dependent oxidoreductase" evidence="1">
    <location>
        <begin position="43"/>
        <end position="405"/>
    </location>
</feature>
<dbReference type="InterPro" id="IPR006076">
    <property type="entry name" value="FAD-dep_OxRdtase"/>
</dbReference>
<dbReference type="SUPFAM" id="SSF51905">
    <property type="entry name" value="FAD/NAD(P)-binding domain"/>
    <property type="match status" value="1"/>
</dbReference>
<dbReference type="AlphaFoldDB" id="A0A6G3T4V4"/>
<comment type="caution">
    <text evidence="2">The sequence shown here is derived from an EMBL/GenBank/DDBJ whole genome shotgun (WGS) entry which is preliminary data.</text>
</comment>
<evidence type="ECO:0000259" key="1">
    <source>
        <dbReference type="Pfam" id="PF01266"/>
    </source>
</evidence>
<organism evidence="2">
    <name type="scientific">Streptomyces anulatus</name>
    <name type="common">Streptomyces chrysomallus</name>
    <dbReference type="NCBI Taxonomy" id="1892"/>
    <lineage>
        <taxon>Bacteria</taxon>
        <taxon>Bacillati</taxon>
        <taxon>Actinomycetota</taxon>
        <taxon>Actinomycetes</taxon>
        <taxon>Kitasatosporales</taxon>
        <taxon>Streptomycetaceae</taxon>
        <taxon>Streptomyces</taxon>
    </lineage>
</organism>